<accession>A0A1N7C1W6</accession>
<evidence type="ECO:0000256" key="1">
    <source>
        <dbReference type="ARBA" id="ARBA00005854"/>
    </source>
</evidence>
<proteinExistence type="inferred from homology"/>
<dbReference type="SUPFAM" id="SSF51735">
    <property type="entry name" value="NAD(P)-binding Rossmann-fold domains"/>
    <property type="match status" value="1"/>
</dbReference>
<evidence type="ECO:0000256" key="3">
    <source>
        <dbReference type="RuleBase" id="RU003719"/>
    </source>
</evidence>
<dbReference type="GO" id="GO:0030267">
    <property type="term" value="F:glyoxylate reductase (NADPH) activity"/>
    <property type="evidence" value="ECO:0007669"/>
    <property type="project" value="TreeGrafter"/>
</dbReference>
<dbReference type="PROSITE" id="PS00671">
    <property type="entry name" value="D_2_HYDROXYACID_DH_3"/>
    <property type="match status" value="1"/>
</dbReference>
<dbReference type="Pfam" id="PF02826">
    <property type="entry name" value="2-Hacid_dh_C"/>
    <property type="match status" value="1"/>
</dbReference>
<dbReference type="FunFam" id="3.40.50.720:FF:000462">
    <property type="entry name" value="Glyoxylate reductase (NADP+)"/>
    <property type="match status" value="1"/>
</dbReference>
<dbReference type="SUPFAM" id="SSF52283">
    <property type="entry name" value="Formate/glycerate dehydrogenase catalytic domain-like"/>
    <property type="match status" value="1"/>
</dbReference>
<dbReference type="InterPro" id="IPR029752">
    <property type="entry name" value="D-isomer_DH_CS1"/>
</dbReference>
<dbReference type="PANTHER" id="PTHR10996">
    <property type="entry name" value="2-HYDROXYACID DEHYDROGENASE-RELATED"/>
    <property type="match status" value="1"/>
</dbReference>
<dbReference type="EMBL" id="FTLX01000011">
    <property type="protein sequence ID" value="SIR57621.1"/>
    <property type="molecule type" value="Genomic_DNA"/>
</dbReference>
<reference evidence="9" key="2">
    <citation type="submission" date="2017-03" db="EMBL/GenBank/DDBJ databases">
        <title>Bacillus sp. V-88(T) DSM27956, whole genome shotgun sequencing project.</title>
        <authorList>
            <person name="Dastager S.G."/>
            <person name="Neurgaonkar P.S."/>
            <person name="Dharne M.S."/>
        </authorList>
    </citation>
    <scope>NUCLEOTIDE SEQUENCE [LARGE SCALE GENOMIC DNA]</scope>
    <source>
        <strain evidence="9">DSM 25145</strain>
    </source>
</reference>
<dbReference type="CDD" id="cd05301">
    <property type="entry name" value="GDH"/>
    <property type="match status" value="1"/>
</dbReference>
<dbReference type="InterPro" id="IPR006139">
    <property type="entry name" value="D-isomer_2_OHA_DH_cat_dom"/>
</dbReference>
<comment type="similarity">
    <text evidence="1 3">Belongs to the D-isomer specific 2-hydroxyacid dehydrogenase family.</text>
</comment>
<evidence type="ECO:0000259" key="5">
    <source>
        <dbReference type="Pfam" id="PF02826"/>
    </source>
</evidence>
<gene>
    <name evidence="6" type="ORF">B1B05_17170</name>
    <name evidence="7" type="ORF">SAMN05443094_11130</name>
</gene>
<dbReference type="STRING" id="1017273.SAMN05443094_11130"/>
<protein>
    <submittedName>
        <fullName evidence="6">D-glycerate dehydrogenase</fullName>
    </submittedName>
    <submittedName>
        <fullName evidence="7">Glyoxylate reductase</fullName>
    </submittedName>
</protein>
<dbReference type="Gene3D" id="3.40.50.720">
    <property type="entry name" value="NAD(P)-binding Rossmann-like Domain"/>
    <property type="match status" value="2"/>
</dbReference>
<dbReference type="PANTHER" id="PTHR10996:SF283">
    <property type="entry name" value="GLYOXYLATE_HYDROXYPYRUVATE REDUCTASE B"/>
    <property type="match status" value="1"/>
</dbReference>
<dbReference type="InterPro" id="IPR029753">
    <property type="entry name" value="D-isomer_DH_CS"/>
</dbReference>
<dbReference type="AlphaFoldDB" id="A0A1N7C1W6"/>
<dbReference type="EMBL" id="MWSK01000011">
    <property type="protein sequence ID" value="OXS74205.1"/>
    <property type="molecule type" value="Genomic_DNA"/>
</dbReference>
<name>A0A1N7C1W6_9BACI</name>
<dbReference type="GO" id="GO:0016618">
    <property type="term" value="F:hydroxypyruvate reductase [NAD(P)H] activity"/>
    <property type="evidence" value="ECO:0007669"/>
    <property type="project" value="TreeGrafter"/>
</dbReference>
<dbReference type="InterPro" id="IPR050223">
    <property type="entry name" value="D-isomer_2-hydroxyacid_DH"/>
</dbReference>
<evidence type="ECO:0000313" key="6">
    <source>
        <dbReference type="EMBL" id="OXS74205.1"/>
    </source>
</evidence>
<dbReference type="Proteomes" id="UP000215545">
    <property type="component" value="Unassembled WGS sequence"/>
</dbReference>
<dbReference type="Pfam" id="PF00389">
    <property type="entry name" value="2-Hacid_dh"/>
    <property type="match status" value="1"/>
</dbReference>
<dbReference type="InterPro" id="IPR036291">
    <property type="entry name" value="NAD(P)-bd_dom_sf"/>
</dbReference>
<dbReference type="GO" id="GO:0005829">
    <property type="term" value="C:cytosol"/>
    <property type="evidence" value="ECO:0007669"/>
    <property type="project" value="TreeGrafter"/>
</dbReference>
<evidence type="ECO:0000313" key="7">
    <source>
        <dbReference type="EMBL" id="SIR57621.1"/>
    </source>
</evidence>
<dbReference type="RefSeq" id="WP_045850766.1">
    <property type="nucleotide sequence ID" value="NZ_FTLX01000011.1"/>
</dbReference>
<evidence type="ECO:0000313" key="9">
    <source>
        <dbReference type="Proteomes" id="UP000215545"/>
    </source>
</evidence>
<dbReference type="PROSITE" id="PS00065">
    <property type="entry name" value="D_2_HYDROXYACID_DH_1"/>
    <property type="match status" value="1"/>
</dbReference>
<keyword evidence="9" id="KW-1185">Reference proteome</keyword>
<evidence type="ECO:0000259" key="4">
    <source>
        <dbReference type="Pfam" id="PF00389"/>
    </source>
</evidence>
<feature type="domain" description="D-isomer specific 2-hydroxyacid dehydrogenase catalytic" evidence="4">
    <location>
        <begin position="4"/>
        <end position="318"/>
    </location>
</feature>
<dbReference type="Proteomes" id="UP000186385">
    <property type="component" value="Unassembled WGS sequence"/>
</dbReference>
<evidence type="ECO:0000256" key="2">
    <source>
        <dbReference type="ARBA" id="ARBA00023002"/>
    </source>
</evidence>
<reference evidence="6" key="3">
    <citation type="submission" date="2017-03" db="EMBL/GenBank/DDBJ databases">
        <authorList>
            <person name="Dastager S.G."/>
            <person name="Neurgaonkar P.S."/>
            <person name="Dharne M.S."/>
        </authorList>
    </citation>
    <scope>NUCLEOTIDE SEQUENCE</scope>
    <source>
        <strain evidence="6">DSM 25145</strain>
    </source>
</reference>
<evidence type="ECO:0000313" key="8">
    <source>
        <dbReference type="Proteomes" id="UP000186385"/>
    </source>
</evidence>
<reference evidence="7 8" key="1">
    <citation type="submission" date="2017-01" db="EMBL/GenBank/DDBJ databases">
        <authorList>
            <person name="Mah S.A."/>
            <person name="Swanson W.J."/>
            <person name="Moy G.W."/>
            <person name="Vacquier V.D."/>
        </authorList>
    </citation>
    <scope>NUCLEOTIDE SEQUENCE [LARGE SCALE GENOMIC DNA]</scope>
    <source>
        <strain evidence="7 8">NIO-1016</strain>
    </source>
</reference>
<feature type="domain" description="D-isomer specific 2-hydroxyacid dehydrogenase NAD-binding" evidence="5">
    <location>
        <begin position="110"/>
        <end position="287"/>
    </location>
</feature>
<sequence length="321" mass="35966">MKIYVTRKIPDELLIPLQDKGFEVTMWNEEEIVVPREELLKNVSEADGLLCMLTDTIDKEILEAGKNLKVIGNIAVGFNNIDVEEARKRGIIVTNTPDVLTEATADTTFLLLLSAARNYTESTQILRQGNWGPWSLLQMTGQDLNKSTLGIIGLGRIGEAVVRRAQGFGMNILYYNRSRKEHIEKELNINYDSFENVLKKSDFVCLLVPYSPQLHHMIGSRELKMMKETAVLINTARGGLVDEEALYNALKNKEIYAAGLDVFEREPVSKDHPLLNLSNFEALPHIGSATVNTRMTMGKLAVKNVLNVLVGEKPATPVWKD</sequence>
<keyword evidence="2 3" id="KW-0560">Oxidoreductase</keyword>
<dbReference type="GO" id="GO:0051287">
    <property type="term" value="F:NAD binding"/>
    <property type="evidence" value="ECO:0007669"/>
    <property type="project" value="InterPro"/>
</dbReference>
<dbReference type="InterPro" id="IPR006140">
    <property type="entry name" value="D-isomer_DH_NAD-bd"/>
</dbReference>
<organism evidence="7 8">
    <name type="scientific">Domibacillus enclensis</name>
    <dbReference type="NCBI Taxonomy" id="1017273"/>
    <lineage>
        <taxon>Bacteria</taxon>
        <taxon>Bacillati</taxon>
        <taxon>Bacillota</taxon>
        <taxon>Bacilli</taxon>
        <taxon>Bacillales</taxon>
        <taxon>Bacillaceae</taxon>
        <taxon>Domibacillus</taxon>
    </lineage>
</organism>
<dbReference type="OrthoDB" id="9805416at2"/>